<feature type="compositionally biased region" description="Polar residues" evidence="1">
    <location>
        <begin position="30"/>
        <end position="47"/>
    </location>
</feature>
<feature type="transmembrane region" description="Helical" evidence="2">
    <location>
        <begin position="186"/>
        <end position="203"/>
    </location>
</feature>
<keyword evidence="2" id="KW-0812">Transmembrane</keyword>
<dbReference type="OrthoDB" id="10508528at2759"/>
<dbReference type="Proteomes" id="UP000006753">
    <property type="component" value="Unassembled WGS sequence"/>
</dbReference>
<keyword evidence="4" id="KW-1185">Reference proteome</keyword>
<dbReference type="GeneID" id="18758517"/>
<keyword evidence="2" id="KW-0472">Membrane</keyword>
<evidence type="ECO:0000313" key="4">
    <source>
        <dbReference type="Proteomes" id="UP000006753"/>
    </source>
</evidence>
<keyword evidence="2" id="KW-1133">Transmembrane helix</keyword>
<evidence type="ECO:0000313" key="3">
    <source>
        <dbReference type="EMBL" id="EKD19345.1"/>
    </source>
</evidence>
<dbReference type="InParanoid" id="K1WNT6"/>
<reference evidence="3 4" key="1">
    <citation type="journal article" date="2012" name="BMC Genomics">
        <title>Sequencing the genome of Marssonina brunnea reveals fungus-poplar co-evolution.</title>
        <authorList>
            <person name="Zhu S."/>
            <person name="Cao Y.-Z."/>
            <person name="Jiang C."/>
            <person name="Tan B.-Y."/>
            <person name="Wang Z."/>
            <person name="Feng S."/>
            <person name="Zhang L."/>
            <person name="Su X.-H."/>
            <person name="Brejova B."/>
            <person name="Vinar T."/>
            <person name="Xu M."/>
            <person name="Wang M.-X."/>
            <person name="Zhang S.-G."/>
            <person name="Huang M.-R."/>
            <person name="Wu R."/>
            <person name="Zhou Y."/>
        </authorList>
    </citation>
    <scope>NUCLEOTIDE SEQUENCE [LARGE SCALE GENOMIC DNA]</scope>
    <source>
        <strain evidence="3 4">MB_m1</strain>
    </source>
</reference>
<dbReference type="KEGG" id="mbe:MBM_02582"/>
<dbReference type="EMBL" id="JH921431">
    <property type="protein sequence ID" value="EKD19345.1"/>
    <property type="molecule type" value="Genomic_DNA"/>
</dbReference>
<protein>
    <submittedName>
        <fullName evidence="3">Uncharacterized protein</fullName>
    </submittedName>
</protein>
<feature type="region of interest" description="Disordered" evidence="1">
    <location>
        <begin position="1"/>
        <end position="79"/>
    </location>
</feature>
<sequence>MEEKGGVTAKRGAQRAASLLPKRVKRTPPQFWSTSQDPASPCLNSIHTPDLFHTPPHSSTRSSPQPAASWQFNAGTPPSPIQAPHLAQALPAGIELSTSLLPRNTTPATRTPDPRSWDPALVDHYHYQHHHLSATMRSASFPGRYHGHHGGGSGGEVPLPHPIFHRLGPENREQIRQWLVVNEDRIFAGLLVFVCVMGLAGMWRSREPMVEWWCGRRRRQTGRGRGRGALVTVGILRNGAVASERDTLLEACCEERVVKRVRFVEDEGATVVIFDGNQGRETVVVGFREEGGGGFGDVSGRE</sequence>
<feature type="compositionally biased region" description="Low complexity" evidence="1">
    <location>
        <begin position="53"/>
        <end position="66"/>
    </location>
</feature>
<organism evidence="3 4">
    <name type="scientific">Marssonina brunnea f. sp. multigermtubi (strain MB_m1)</name>
    <name type="common">Marssonina leaf spot fungus</name>
    <dbReference type="NCBI Taxonomy" id="1072389"/>
    <lineage>
        <taxon>Eukaryota</taxon>
        <taxon>Fungi</taxon>
        <taxon>Dikarya</taxon>
        <taxon>Ascomycota</taxon>
        <taxon>Pezizomycotina</taxon>
        <taxon>Leotiomycetes</taxon>
        <taxon>Helotiales</taxon>
        <taxon>Drepanopezizaceae</taxon>
        <taxon>Drepanopeziza</taxon>
    </lineage>
</organism>
<gene>
    <name evidence="3" type="ORF">MBM_02582</name>
</gene>
<dbReference type="HOGENOM" id="CLU_921596_0_0_1"/>
<proteinExistence type="predicted"/>
<dbReference type="AlphaFoldDB" id="K1WNT6"/>
<evidence type="ECO:0000256" key="1">
    <source>
        <dbReference type="SAM" id="MobiDB-lite"/>
    </source>
</evidence>
<accession>K1WNT6</accession>
<evidence type="ECO:0000256" key="2">
    <source>
        <dbReference type="SAM" id="Phobius"/>
    </source>
</evidence>
<name>K1WNT6_MARBU</name>